<evidence type="ECO:0000256" key="3">
    <source>
        <dbReference type="ARBA" id="ARBA00023125"/>
    </source>
</evidence>
<keyword evidence="7" id="KW-1185">Reference proteome</keyword>
<dbReference type="AlphaFoldDB" id="W0HPM2"/>
<evidence type="ECO:0000259" key="5">
    <source>
        <dbReference type="PROSITE" id="PS50931"/>
    </source>
</evidence>
<dbReference type="InterPro" id="IPR005119">
    <property type="entry name" value="LysR_subst-bd"/>
</dbReference>
<evidence type="ECO:0000256" key="1">
    <source>
        <dbReference type="ARBA" id="ARBA00009437"/>
    </source>
</evidence>
<dbReference type="Proteomes" id="UP000019028">
    <property type="component" value="Chromosome"/>
</dbReference>
<dbReference type="SUPFAM" id="SSF53850">
    <property type="entry name" value="Periplasmic binding protein-like II"/>
    <property type="match status" value="1"/>
</dbReference>
<name>W0HPM2_9GAMM</name>
<dbReference type="GO" id="GO:0006351">
    <property type="term" value="P:DNA-templated transcription"/>
    <property type="evidence" value="ECO:0007669"/>
    <property type="project" value="TreeGrafter"/>
</dbReference>
<dbReference type="FunFam" id="1.10.10.10:FF:000001">
    <property type="entry name" value="LysR family transcriptional regulator"/>
    <property type="match status" value="1"/>
</dbReference>
<dbReference type="Pfam" id="PF03466">
    <property type="entry name" value="LysR_substrate"/>
    <property type="match status" value="1"/>
</dbReference>
<dbReference type="InterPro" id="IPR036390">
    <property type="entry name" value="WH_DNA-bd_sf"/>
</dbReference>
<dbReference type="HOGENOM" id="CLU_039613_16_2_6"/>
<dbReference type="EMBL" id="CP006569">
    <property type="protein sequence ID" value="AHF75811.1"/>
    <property type="molecule type" value="Genomic_DNA"/>
</dbReference>
<sequence length="307" mass="33965">MVDRLVSMRIFVKAAQLGSFAAVADALGLSPQMVAKHVAALESHLGTPLIHRTTRRQHLTDIGRMYYDRCQIVLTEVEEADAIVLDMKATPAGIIRVNAPVTFGTHALSPFITRYLGDYPEVEVELTLSDRIVNPAEENVEVIIRIGELTDSAMVAWPLSSYKIIACASPAYLARRGSPQIPADLHHHDCLVYGFWSASLPCRWIFSQDGRQEEVRPEGRFRSNDWKALMQAAVAGYGVTLGPEDVLKDEINKGNLVRVLPDYDGPSRPMHVLVPAARKQTVKIRCFTQALRAAFPPGAKTDLRQAV</sequence>
<dbReference type="Gene3D" id="3.40.190.290">
    <property type="match status" value="1"/>
</dbReference>
<gene>
    <name evidence="6" type="ORF">Sant_0715</name>
</gene>
<dbReference type="InterPro" id="IPR058163">
    <property type="entry name" value="LysR-type_TF_proteobact-type"/>
</dbReference>
<evidence type="ECO:0000313" key="7">
    <source>
        <dbReference type="Proteomes" id="UP000019028"/>
    </source>
</evidence>
<reference evidence="6 7" key="1">
    <citation type="journal article" date="2014" name="Genome Biol. Evol.">
        <title>Genome degeneration and adaptation in a nascent stage of symbiosis.</title>
        <authorList>
            <person name="Oakeson K.F."/>
            <person name="Gil R."/>
            <person name="Clayton A.L."/>
            <person name="Dunn D.M."/>
            <person name="von Niederhausern A.C."/>
            <person name="Hamil C."/>
            <person name="Aoyagi A."/>
            <person name="Duval B."/>
            <person name="Baca A."/>
            <person name="Silva F.J."/>
            <person name="Vallier A."/>
            <person name="Jackson D.G."/>
            <person name="Latorre A."/>
            <person name="Weiss R.B."/>
            <person name="Heddi A."/>
            <person name="Moya A."/>
            <person name="Dale C."/>
        </authorList>
    </citation>
    <scope>NUCLEOTIDE SEQUENCE [LARGE SCALE GENOMIC DNA]</scope>
    <source>
        <strain evidence="6 7">HS1</strain>
    </source>
</reference>
<keyword evidence="2" id="KW-0805">Transcription regulation</keyword>
<evidence type="ECO:0000256" key="4">
    <source>
        <dbReference type="ARBA" id="ARBA00023163"/>
    </source>
</evidence>
<comment type="similarity">
    <text evidence="1">Belongs to the LysR transcriptional regulatory family.</text>
</comment>
<dbReference type="GO" id="GO:0003700">
    <property type="term" value="F:DNA-binding transcription factor activity"/>
    <property type="evidence" value="ECO:0007669"/>
    <property type="project" value="InterPro"/>
</dbReference>
<feature type="domain" description="HTH lysR-type" evidence="5">
    <location>
        <begin position="8"/>
        <end position="60"/>
    </location>
</feature>
<dbReference type="SUPFAM" id="SSF46785">
    <property type="entry name" value="Winged helix' DNA-binding domain"/>
    <property type="match status" value="1"/>
</dbReference>
<organism evidence="6 7">
    <name type="scientific">Sodalis praecaptivus</name>
    <dbReference type="NCBI Taxonomy" id="1239307"/>
    <lineage>
        <taxon>Bacteria</taxon>
        <taxon>Pseudomonadati</taxon>
        <taxon>Pseudomonadota</taxon>
        <taxon>Gammaproteobacteria</taxon>
        <taxon>Enterobacterales</taxon>
        <taxon>Bruguierivoracaceae</taxon>
        <taxon>Sodalis</taxon>
    </lineage>
</organism>
<keyword evidence="4" id="KW-0804">Transcription</keyword>
<dbReference type="PANTHER" id="PTHR30537:SF5">
    <property type="entry name" value="HTH-TYPE TRANSCRIPTIONAL ACTIVATOR TTDR-RELATED"/>
    <property type="match status" value="1"/>
</dbReference>
<dbReference type="GO" id="GO:0043565">
    <property type="term" value="F:sequence-specific DNA binding"/>
    <property type="evidence" value="ECO:0007669"/>
    <property type="project" value="TreeGrafter"/>
</dbReference>
<dbReference type="InterPro" id="IPR036388">
    <property type="entry name" value="WH-like_DNA-bd_sf"/>
</dbReference>
<accession>W0HPM2</accession>
<keyword evidence="3" id="KW-0238">DNA-binding</keyword>
<evidence type="ECO:0000256" key="2">
    <source>
        <dbReference type="ARBA" id="ARBA00023015"/>
    </source>
</evidence>
<dbReference type="PANTHER" id="PTHR30537">
    <property type="entry name" value="HTH-TYPE TRANSCRIPTIONAL REGULATOR"/>
    <property type="match status" value="1"/>
</dbReference>
<dbReference type="PROSITE" id="PS50931">
    <property type="entry name" value="HTH_LYSR"/>
    <property type="match status" value="1"/>
</dbReference>
<protein>
    <submittedName>
        <fullName evidence="6">LysR family transcriptional regulator</fullName>
    </submittedName>
</protein>
<evidence type="ECO:0000313" key="6">
    <source>
        <dbReference type="EMBL" id="AHF75811.1"/>
    </source>
</evidence>
<proteinExistence type="inferred from homology"/>
<dbReference type="Pfam" id="PF00126">
    <property type="entry name" value="HTH_1"/>
    <property type="match status" value="1"/>
</dbReference>
<dbReference type="KEGG" id="sod:Sant_0715"/>
<dbReference type="Gene3D" id="1.10.10.10">
    <property type="entry name" value="Winged helix-like DNA-binding domain superfamily/Winged helix DNA-binding domain"/>
    <property type="match status" value="1"/>
</dbReference>
<dbReference type="InterPro" id="IPR000847">
    <property type="entry name" value="LysR_HTH_N"/>
</dbReference>
<dbReference type="PATRIC" id="fig|1239307.3.peg.772"/>